<proteinExistence type="predicted"/>
<keyword evidence="2" id="KW-0812">Transmembrane</keyword>
<feature type="compositionally biased region" description="Gly residues" evidence="1">
    <location>
        <begin position="182"/>
        <end position="209"/>
    </location>
</feature>
<protein>
    <submittedName>
        <fullName evidence="3">Uncharacterized protein</fullName>
    </submittedName>
</protein>
<dbReference type="OrthoDB" id="1875751at2759"/>
<keyword evidence="2" id="KW-1133">Transmembrane helix</keyword>
<reference evidence="3" key="1">
    <citation type="submission" date="2020-11" db="EMBL/GenBank/DDBJ databases">
        <authorList>
            <person name="Tran Van P."/>
        </authorList>
    </citation>
    <scope>NUCLEOTIDE SEQUENCE</scope>
</reference>
<feature type="transmembrane region" description="Helical" evidence="2">
    <location>
        <begin position="296"/>
        <end position="322"/>
    </location>
</feature>
<dbReference type="EMBL" id="OB661586">
    <property type="protein sequence ID" value="CAD7228547.1"/>
    <property type="molecule type" value="Genomic_DNA"/>
</dbReference>
<accession>A0A7R8WBL0</accession>
<evidence type="ECO:0000313" key="3">
    <source>
        <dbReference type="EMBL" id="CAD7228547.1"/>
    </source>
</evidence>
<evidence type="ECO:0000256" key="2">
    <source>
        <dbReference type="SAM" id="Phobius"/>
    </source>
</evidence>
<feature type="compositionally biased region" description="Low complexity" evidence="1">
    <location>
        <begin position="210"/>
        <end position="220"/>
    </location>
</feature>
<sequence length="586" mass="60049">MWEAEAKNVWIVVDIENDPLWHPDCRISSSLPPRAEMRHGRVEKKETRRALSQNLHGVDDKNDLRNTPIALQQKRCSCRFPEKVVIGESRINVGVYSLSFCDPPPSFLILIAFALSLDVDDYCQPAPGFPSFSYLTASGPSAGGAPSQSNGHSNSERTLSLYNGDFSSSRPGPSPTSNSLGGIRGNGDGYGGGSGVVNGSTGSTGGRSSGGTSSEYEISTALTSSSSAPLAITQALSGLRTPPPSQKIWEHPCSGKAFRIGIEGIPTSPKTQACLEIDKSDQGKETDLSGLAIDQIVFGVMVVGVMVVGVIVVGVMVVGVMVVGVMVVGVMVVGVMVVGVIVVGVIVVGVMVVGVIEIQVQKRSWFSPKPPPLLPVSAAAVSQSPSKGCAPVSAAAVSQSPSKGCAPASAAAGCAPVSAAAVSQSPSKGCAPVSAAAVSQSPSKGCAPVSAAAPFPSALLSVYRLFQEVLDGGLSRGSCDVFVSVSETDKRLMMAMTGNRSPRRNQLINSFPGNFAGPGSPATTGGASLGRSAFGHSNSPGPLESLYGGSSDPLSYVGATSPQPTFNTIAMNRGPLIAAAFANGYH</sequence>
<keyword evidence="2" id="KW-0472">Membrane</keyword>
<feature type="transmembrane region" description="Helical" evidence="2">
    <location>
        <begin position="328"/>
        <end position="356"/>
    </location>
</feature>
<feature type="compositionally biased region" description="Polar residues" evidence="1">
    <location>
        <begin position="148"/>
        <end position="180"/>
    </location>
</feature>
<feature type="region of interest" description="Disordered" evidence="1">
    <location>
        <begin position="139"/>
        <end position="220"/>
    </location>
</feature>
<name>A0A7R8WBL0_9CRUS</name>
<dbReference type="AlphaFoldDB" id="A0A7R8WBL0"/>
<evidence type="ECO:0000256" key="1">
    <source>
        <dbReference type="SAM" id="MobiDB-lite"/>
    </source>
</evidence>
<gene>
    <name evidence="3" type="ORF">CTOB1V02_LOCUS6428</name>
</gene>
<organism evidence="3">
    <name type="scientific">Cyprideis torosa</name>
    <dbReference type="NCBI Taxonomy" id="163714"/>
    <lineage>
        <taxon>Eukaryota</taxon>
        <taxon>Metazoa</taxon>
        <taxon>Ecdysozoa</taxon>
        <taxon>Arthropoda</taxon>
        <taxon>Crustacea</taxon>
        <taxon>Oligostraca</taxon>
        <taxon>Ostracoda</taxon>
        <taxon>Podocopa</taxon>
        <taxon>Podocopida</taxon>
        <taxon>Cytherocopina</taxon>
        <taxon>Cytheroidea</taxon>
        <taxon>Cytherideidae</taxon>
        <taxon>Cyprideis</taxon>
    </lineage>
</organism>